<dbReference type="PROSITE" id="PS50850">
    <property type="entry name" value="MFS"/>
    <property type="match status" value="1"/>
</dbReference>
<feature type="transmembrane region" description="Helical" evidence="6">
    <location>
        <begin position="246"/>
        <end position="266"/>
    </location>
</feature>
<dbReference type="PANTHER" id="PTHR23526">
    <property type="entry name" value="INTEGRAL MEMBRANE TRANSPORT PROTEIN-RELATED"/>
    <property type="match status" value="1"/>
</dbReference>
<evidence type="ECO:0000256" key="4">
    <source>
        <dbReference type="ARBA" id="ARBA00022989"/>
    </source>
</evidence>
<dbReference type="GO" id="GO:0022857">
    <property type="term" value="F:transmembrane transporter activity"/>
    <property type="evidence" value="ECO:0007669"/>
    <property type="project" value="InterPro"/>
</dbReference>
<dbReference type="Pfam" id="PF07690">
    <property type="entry name" value="MFS_1"/>
    <property type="match status" value="1"/>
</dbReference>
<protein>
    <recommendedName>
        <fullName evidence="7">Major facilitator superfamily (MFS) profile domain-containing protein</fullName>
    </recommendedName>
</protein>
<feature type="transmembrane region" description="Helical" evidence="6">
    <location>
        <begin position="286"/>
        <end position="306"/>
    </location>
</feature>
<dbReference type="InterPro" id="IPR011701">
    <property type="entry name" value="MFS"/>
</dbReference>
<dbReference type="Gene3D" id="1.20.1250.20">
    <property type="entry name" value="MFS general substrate transporter like domains"/>
    <property type="match status" value="2"/>
</dbReference>
<feature type="transmembrane region" description="Helical" evidence="6">
    <location>
        <begin position="180"/>
        <end position="198"/>
    </location>
</feature>
<name>A0A179IME1_HYDSH</name>
<dbReference type="InterPro" id="IPR020846">
    <property type="entry name" value="MFS_dom"/>
</dbReference>
<keyword evidence="2" id="KW-0813">Transport</keyword>
<keyword evidence="4 6" id="KW-1133">Transmembrane helix</keyword>
<proteinExistence type="predicted"/>
<dbReference type="STRING" id="1484.SA87_02520"/>
<evidence type="ECO:0000256" key="5">
    <source>
        <dbReference type="ARBA" id="ARBA00023136"/>
    </source>
</evidence>
<keyword evidence="5 6" id="KW-0472">Membrane</keyword>
<dbReference type="InterPro" id="IPR052528">
    <property type="entry name" value="Sugar_transport-like"/>
</dbReference>
<keyword evidence="3 6" id="KW-0812">Transmembrane</keyword>
<feature type="transmembrane region" description="Helical" evidence="6">
    <location>
        <begin position="49"/>
        <end position="67"/>
    </location>
</feature>
<comment type="subcellular location">
    <subcellularLocation>
        <location evidence="1">Cell membrane</location>
        <topology evidence="1">Multi-pass membrane protein</topology>
    </subcellularLocation>
</comment>
<accession>A0A179IME1</accession>
<evidence type="ECO:0000259" key="7">
    <source>
        <dbReference type="PROSITE" id="PS50850"/>
    </source>
</evidence>
<evidence type="ECO:0000256" key="2">
    <source>
        <dbReference type="ARBA" id="ARBA00022448"/>
    </source>
</evidence>
<evidence type="ECO:0000256" key="1">
    <source>
        <dbReference type="ARBA" id="ARBA00004651"/>
    </source>
</evidence>
<feature type="transmembrane region" description="Helical" evidence="6">
    <location>
        <begin position="412"/>
        <end position="430"/>
    </location>
</feature>
<dbReference type="RefSeq" id="WP_066202784.1">
    <property type="nucleotide sequence ID" value="NZ_CBCSAS010000002.1"/>
</dbReference>
<comment type="caution">
    <text evidence="8">The sequence shown here is derived from an EMBL/GenBank/DDBJ whole genome shotgun (WGS) entry which is preliminary data.</text>
</comment>
<feature type="domain" description="Major facilitator superfamily (MFS) profile" evidence="7">
    <location>
        <begin position="206"/>
        <end position="448"/>
    </location>
</feature>
<sequence>MDGRRRTVGLRRAALFRSKASRRPSEPPEAWSDEARLAYNMEKSIQNGIFAAIAAGIFSSFLPLFAIEALHATDYQVALLSSLPQLVNFLVLIPGALWLARLRRLKPFTAANLGLGKVFMLLVALAPVQPWLDPAWWVVLFVALMNVPTALGALGWQAFIGALIPPERRNRFFSRRNRDTTLWTMLVVLASGLILNAFDKRSPGPYQAFIALAALFGFLETAALVQHVETASPEDGVRGMGAFRGLLRSPAYARFFVAGLFFNFAWQMAWPLFNLYNVKVVQATALWLALFTVANQLSQIIAFTAWGRLAERFGGGPMLAVTAVGMATAPTLTVLSTSPVYLLFVNFFTGLFVAGTVLLLFNELLAVSPAEKRTAAVALFNVGVGVVGFLAPQVGVWLAGLIGLHGAMHLSSLLRLLAAGVFAGGAALAARAPEPRVGAKPAEAERTG</sequence>
<dbReference type="InterPro" id="IPR036259">
    <property type="entry name" value="MFS_trans_sf"/>
</dbReference>
<dbReference type="EMBL" id="JXBB01000055">
    <property type="protein sequence ID" value="OAR03535.1"/>
    <property type="molecule type" value="Genomic_DNA"/>
</dbReference>
<dbReference type="GO" id="GO:0005886">
    <property type="term" value="C:plasma membrane"/>
    <property type="evidence" value="ECO:0007669"/>
    <property type="project" value="UniProtKB-SubCell"/>
</dbReference>
<dbReference type="OrthoDB" id="1704268at2"/>
<dbReference type="PANTHER" id="PTHR23526:SF2">
    <property type="entry name" value="MAJOR FACILITATOR SUPERFAMILY (MFS) PROFILE DOMAIN-CONTAINING PROTEIN"/>
    <property type="match status" value="1"/>
</dbReference>
<evidence type="ECO:0000256" key="6">
    <source>
        <dbReference type="SAM" id="Phobius"/>
    </source>
</evidence>
<feature type="transmembrane region" description="Helical" evidence="6">
    <location>
        <begin position="204"/>
        <end position="225"/>
    </location>
</feature>
<feature type="transmembrane region" description="Helical" evidence="6">
    <location>
        <begin position="135"/>
        <end position="159"/>
    </location>
</feature>
<gene>
    <name evidence="8" type="ORF">SA87_02520</name>
</gene>
<evidence type="ECO:0000313" key="9">
    <source>
        <dbReference type="Proteomes" id="UP000243024"/>
    </source>
</evidence>
<reference evidence="8 9" key="1">
    <citation type="submission" date="2015-09" db="EMBL/GenBank/DDBJ databases">
        <title>Draft genome sequence of Hydrogenibacillus schlegelii DSM 2000.</title>
        <authorList>
            <person name="Hemp J."/>
        </authorList>
    </citation>
    <scope>NUCLEOTIDE SEQUENCE [LARGE SCALE GENOMIC DNA]</scope>
    <source>
        <strain evidence="8 9">MA 48</strain>
    </source>
</reference>
<feature type="transmembrane region" description="Helical" evidence="6">
    <location>
        <begin position="79"/>
        <end position="99"/>
    </location>
</feature>
<feature type="transmembrane region" description="Helical" evidence="6">
    <location>
        <begin position="318"/>
        <end position="335"/>
    </location>
</feature>
<dbReference type="SUPFAM" id="SSF103473">
    <property type="entry name" value="MFS general substrate transporter"/>
    <property type="match status" value="1"/>
</dbReference>
<evidence type="ECO:0000313" key="8">
    <source>
        <dbReference type="EMBL" id="OAR03535.1"/>
    </source>
</evidence>
<evidence type="ECO:0000256" key="3">
    <source>
        <dbReference type="ARBA" id="ARBA00022692"/>
    </source>
</evidence>
<dbReference type="AlphaFoldDB" id="A0A179IME1"/>
<dbReference type="Proteomes" id="UP000243024">
    <property type="component" value="Unassembled WGS sequence"/>
</dbReference>
<organism evidence="8 9">
    <name type="scientific">Hydrogenibacillus schlegelii</name>
    <name type="common">Bacillus schlegelii</name>
    <dbReference type="NCBI Taxonomy" id="1484"/>
    <lineage>
        <taxon>Bacteria</taxon>
        <taxon>Bacillati</taxon>
        <taxon>Bacillota</taxon>
        <taxon>Bacilli</taxon>
        <taxon>Bacillales</taxon>
        <taxon>Bacillales Family X. Incertae Sedis</taxon>
        <taxon>Hydrogenibacillus</taxon>
    </lineage>
</organism>
<feature type="transmembrane region" description="Helical" evidence="6">
    <location>
        <begin position="111"/>
        <end position="129"/>
    </location>
</feature>
<feature type="transmembrane region" description="Helical" evidence="6">
    <location>
        <begin position="341"/>
        <end position="365"/>
    </location>
</feature>
<keyword evidence="9" id="KW-1185">Reference proteome</keyword>
<feature type="transmembrane region" description="Helical" evidence="6">
    <location>
        <begin position="377"/>
        <end position="400"/>
    </location>
</feature>